<dbReference type="AlphaFoldDB" id="A0A0K9NVT9"/>
<sequence>MPSENRKRKSKETQSEGLKKKEDKTSFDSISVGSSMCKDKAHTSNAASLGVKAKRERTEDNLHISFLEEYNWATYIRDVLFLKMETCRNSVLHRRVTNCGSKEYLDGSILVLMVWLYKHTMIAKPDDVYVDFDPYFKKWDDEVILLRPTLADLRPCEVFKNDIPLNKRMSLMNEMDAESSKEENDNSDAGHDNSESGEKTDSSDSNKKRKKMITQGKKPVVEEKNQKKKKNTTNENNAAKLLRDAINSIDKERPRVLVKKKSSKKKKDLQSPVRRSSRLSSGKSDSTSTLKTADKYVEKFRIARKSKKVQFNTEKSVENEDLKNIAEKKTSDDGKEEKDDANEEADGIKSSDDVQNAASPNGIQNADYVHNADDVNNEDNVHNEDGGNDEDATNDSVKNNEVDAEESPEEGRENLKDASKIVLDDAERQCVDDDTKTMNVTTVTVDAAIVEVNEAKQYVNDNVEQVNDTIIYNNVRQVEVTVEDEHKTDDAKADEKVVQAVEIVNSGSRSLDADKSNEVIKDVNFVTAGIDDDSEVKANDDNNGLNAVMNENFNPPSISLGLFGSQTPSEGVPINFEVLKVPSKPLKIISEPINVHPEDAKVSTEAVKDKSEEVVVFCEGGHLTYEANVETRSMPTYVGKGKGCTDYPTLIKVKEELYEAWKLKIKDNVQKLGDPKASSSKKVDFTVEDNPSTTGANKSISQTYGKGKKMKIMTKKGLRK</sequence>
<feature type="compositionally biased region" description="Polar residues" evidence="1">
    <location>
        <begin position="353"/>
        <end position="364"/>
    </location>
</feature>
<dbReference type="GO" id="GO:1990112">
    <property type="term" value="C:RQC complex"/>
    <property type="evidence" value="ECO:0000318"/>
    <property type="project" value="GO_Central"/>
</dbReference>
<feature type="region of interest" description="Disordered" evidence="1">
    <location>
        <begin position="175"/>
        <end position="420"/>
    </location>
</feature>
<name>A0A0K9NVT9_ZOSMR</name>
<keyword evidence="3" id="KW-1185">Reference proteome</keyword>
<dbReference type="Proteomes" id="UP000036987">
    <property type="component" value="Unassembled WGS sequence"/>
</dbReference>
<feature type="compositionally biased region" description="Basic and acidic residues" evidence="1">
    <location>
        <begin position="292"/>
        <end position="301"/>
    </location>
</feature>
<feature type="compositionally biased region" description="Basic and acidic residues" evidence="1">
    <location>
        <begin position="315"/>
        <end position="338"/>
    </location>
</feature>
<feature type="compositionally biased region" description="Low complexity" evidence="1">
    <location>
        <begin position="278"/>
        <end position="291"/>
    </location>
</feature>
<feature type="compositionally biased region" description="Basic and acidic residues" evidence="1">
    <location>
        <begin position="11"/>
        <end position="26"/>
    </location>
</feature>
<feature type="region of interest" description="Disordered" evidence="1">
    <location>
        <begin position="1"/>
        <end position="32"/>
    </location>
</feature>
<proteinExistence type="predicted"/>
<evidence type="ECO:0000256" key="1">
    <source>
        <dbReference type="SAM" id="MobiDB-lite"/>
    </source>
</evidence>
<reference evidence="3" key="1">
    <citation type="journal article" date="2016" name="Nature">
        <title>The genome of the seagrass Zostera marina reveals angiosperm adaptation to the sea.</title>
        <authorList>
            <person name="Olsen J.L."/>
            <person name="Rouze P."/>
            <person name="Verhelst B."/>
            <person name="Lin Y.-C."/>
            <person name="Bayer T."/>
            <person name="Collen J."/>
            <person name="Dattolo E."/>
            <person name="De Paoli E."/>
            <person name="Dittami S."/>
            <person name="Maumus F."/>
            <person name="Michel G."/>
            <person name="Kersting A."/>
            <person name="Lauritano C."/>
            <person name="Lohaus R."/>
            <person name="Toepel M."/>
            <person name="Tonon T."/>
            <person name="Vanneste K."/>
            <person name="Amirebrahimi M."/>
            <person name="Brakel J."/>
            <person name="Bostroem C."/>
            <person name="Chovatia M."/>
            <person name="Grimwood J."/>
            <person name="Jenkins J.W."/>
            <person name="Jueterbock A."/>
            <person name="Mraz A."/>
            <person name="Stam W.T."/>
            <person name="Tice H."/>
            <person name="Bornberg-Bauer E."/>
            <person name="Green P.J."/>
            <person name="Pearson G.A."/>
            <person name="Procaccini G."/>
            <person name="Duarte C.M."/>
            <person name="Schmutz J."/>
            <person name="Reusch T.B.H."/>
            <person name="Van de Peer Y."/>
        </authorList>
    </citation>
    <scope>NUCLEOTIDE SEQUENCE [LARGE SCALE GENOMIC DNA]</scope>
    <source>
        <strain evidence="3">cv. Finnish</strain>
    </source>
</reference>
<dbReference type="EMBL" id="LFYR01001579">
    <property type="protein sequence ID" value="KMZ60748.1"/>
    <property type="molecule type" value="Genomic_DNA"/>
</dbReference>
<organism evidence="2 3">
    <name type="scientific">Zostera marina</name>
    <name type="common">Eelgrass</name>
    <dbReference type="NCBI Taxonomy" id="29655"/>
    <lineage>
        <taxon>Eukaryota</taxon>
        <taxon>Viridiplantae</taxon>
        <taxon>Streptophyta</taxon>
        <taxon>Embryophyta</taxon>
        <taxon>Tracheophyta</taxon>
        <taxon>Spermatophyta</taxon>
        <taxon>Magnoliopsida</taxon>
        <taxon>Liliopsida</taxon>
        <taxon>Zosteraceae</taxon>
        <taxon>Zostera</taxon>
    </lineage>
</organism>
<evidence type="ECO:0000313" key="3">
    <source>
        <dbReference type="Proteomes" id="UP000036987"/>
    </source>
</evidence>
<feature type="compositionally biased region" description="Basic and acidic residues" evidence="1">
    <location>
        <begin position="178"/>
        <end position="206"/>
    </location>
</feature>
<protein>
    <submittedName>
        <fullName evidence="2">Uncharacterized protein</fullName>
    </submittedName>
</protein>
<accession>A0A0K9NVT9</accession>
<gene>
    <name evidence="2" type="ORF">ZOSMA_575G00010</name>
</gene>
<evidence type="ECO:0000313" key="2">
    <source>
        <dbReference type="EMBL" id="KMZ60748.1"/>
    </source>
</evidence>
<feature type="compositionally biased region" description="Basic and acidic residues" evidence="1">
    <location>
        <begin position="409"/>
        <end position="420"/>
    </location>
</feature>
<comment type="caution">
    <text evidence="2">The sequence shown here is derived from an EMBL/GenBank/DDBJ whole genome shotgun (WGS) entry which is preliminary data.</text>
</comment>
<feature type="compositionally biased region" description="Polar residues" evidence="1">
    <location>
        <begin position="689"/>
        <end position="704"/>
    </location>
</feature>
<feature type="compositionally biased region" description="Basic residues" evidence="1">
    <location>
        <begin position="1"/>
        <end position="10"/>
    </location>
</feature>
<feature type="compositionally biased region" description="Basic residues" evidence="1">
    <location>
        <begin position="256"/>
        <end position="267"/>
    </location>
</feature>
<feature type="region of interest" description="Disordered" evidence="1">
    <location>
        <begin position="673"/>
        <end position="720"/>
    </location>
</feature>
<feature type="compositionally biased region" description="Basic residues" evidence="1">
    <location>
        <begin position="706"/>
        <end position="720"/>
    </location>
</feature>